<keyword evidence="2" id="KW-1185">Reference proteome</keyword>
<organism evidence="1 2">
    <name type="scientific">Pistacia atlantica</name>
    <dbReference type="NCBI Taxonomy" id="434234"/>
    <lineage>
        <taxon>Eukaryota</taxon>
        <taxon>Viridiplantae</taxon>
        <taxon>Streptophyta</taxon>
        <taxon>Embryophyta</taxon>
        <taxon>Tracheophyta</taxon>
        <taxon>Spermatophyta</taxon>
        <taxon>Magnoliopsida</taxon>
        <taxon>eudicotyledons</taxon>
        <taxon>Gunneridae</taxon>
        <taxon>Pentapetalae</taxon>
        <taxon>rosids</taxon>
        <taxon>malvids</taxon>
        <taxon>Sapindales</taxon>
        <taxon>Anacardiaceae</taxon>
        <taxon>Pistacia</taxon>
    </lineage>
</organism>
<accession>A0ACC1B852</accession>
<evidence type="ECO:0000313" key="2">
    <source>
        <dbReference type="Proteomes" id="UP001164250"/>
    </source>
</evidence>
<evidence type="ECO:0000313" key="1">
    <source>
        <dbReference type="EMBL" id="KAJ0095141.1"/>
    </source>
</evidence>
<sequence length="282" mass="32237">MLSSSVSSVTRVVCLNGIRKYKPCSGGCCWRDQQMWAALRYRSLNLPKSSASWNQSFSFMSTFARTNEGLLNLQDVEKVLTDVRADDVKVIPVGKQCDWTDFMVVATGRSTWHVKNIAQALIYKAEINCWEECNLLWHGQAKQKQKDIGARRLMLPSVQGQETGKWVVIDSGKVIVHALDEKARAYYNLENLWTMETSRAEPVQWGTHEGAHTKLQFTINFLFDLGKIPFWVFPSDFQIILVVYQVREEGRDASSVLDLEKAFVKVRPKNNSKKPVQMQRSV</sequence>
<reference evidence="2" key="1">
    <citation type="journal article" date="2023" name="G3 (Bethesda)">
        <title>Genome assembly and association tests identify interacting loci associated with vigor, precocity, and sex in interspecific pistachio rootstocks.</title>
        <authorList>
            <person name="Palmer W."/>
            <person name="Jacygrad E."/>
            <person name="Sagayaradj S."/>
            <person name="Cavanaugh K."/>
            <person name="Han R."/>
            <person name="Bertier L."/>
            <person name="Beede B."/>
            <person name="Kafkas S."/>
            <person name="Golino D."/>
            <person name="Preece J."/>
            <person name="Michelmore R."/>
        </authorList>
    </citation>
    <scope>NUCLEOTIDE SEQUENCE [LARGE SCALE GENOMIC DNA]</scope>
</reference>
<protein>
    <submittedName>
        <fullName evidence="1">Uncharacterized protein</fullName>
    </submittedName>
</protein>
<comment type="caution">
    <text evidence="1">The sequence shown here is derived from an EMBL/GenBank/DDBJ whole genome shotgun (WGS) entry which is preliminary data.</text>
</comment>
<dbReference type="EMBL" id="CM047902">
    <property type="protein sequence ID" value="KAJ0095141.1"/>
    <property type="molecule type" value="Genomic_DNA"/>
</dbReference>
<gene>
    <name evidence="1" type="ORF">Patl1_16880</name>
</gene>
<proteinExistence type="predicted"/>
<dbReference type="Proteomes" id="UP001164250">
    <property type="component" value="Chromosome 6"/>
</dbReference>
<name>A0ACC1B852_9ROSI</name>